<protein>
    <submittedName>
        <fullName evidence="1">Uncharacterized protein</fullName>
    </submittedName>
</protein>
<dbReference type="RefSeq" id="WP_174208144.1">
    <property type="nucleotide sequence ID" value="NZ_JABUMX010000002.1"/>
</dbReference>
<name>A0A849VTD7_9HYPH</name>
<evidence type="ECO:0000313" key="1">
    <source>
        <dbReference type="EMBL" id="NTS32184.1"/>
    </source>
</evidence>
<sequence length="574" mass="66528">MSDLSGSEIKLLRYLIGQAFPNLNLFSIFLSDQEFLPLPATVVNPDLGYEEALQDYIVDTIIPEALMDKFLRILTTKKRIRSQIQSLMDPVDIDSNMWFRTYMQGEVAFKYCDDEGVFDYFAQYHPFTAELWAKVTELKAEQISQSKYFLAIATPVDLENLEATDGTVFDHAFNDWLKSRSGPPEARKRFMLIYEKEEMGNWWNKWKDRYRAKYPAIDDEPIFLRELKNDPKDRASVRAELQAFLNLPDEPLSPKLSNVLLLGTPSTADTDPGTQAGDVALFQYLRRFNADRVQYWEDGWGDTMRMTVPQRDEFFRYPPIFTRSASERNTTVGGLKDKMIPLLMDALGYSNDDVVGIWRDSVSKFQRVYWRSAGEWWDSTEINPKTENAWKGSVEEIGAKLAKLAGFGDLCESKLRTRFENLPDSDPNRQLLSTNLQKLGQTVVKPGEYETVAVSLDSLEESVSRFNRAQLNIVAAHDQRTRPGDKQHTINHFEDWDTRIDRLVGQYFPDREPKIFRIAVLFQNFDKFDGLKFDEGLSVRRWNLLKVRRDNNKIDFNSSDMNHLIDAAKDMMHH</sequence>
<organism evidence="1 2">
    <name type="scientific">Phyllobacterium pellucidum</name>
    <dbReference type="NCBI Taxonomy" id="2740464"/>
    <lineage>
        <taxon>Bacteria</taxon>
        <taxon>Pseudomonadati</taxon>
        <taxon>Pseudomonadota</taxon>
        <taxon>Alphaproteobacteria</taxon>
        <taxon>Hyphomicrobiales</taxon>
        <taxon>Phyllobacteriaceae</taxon>
        <taxon>Phyllobacterium</taxon>
    </lineage>
</organism>
<reference evidence="1 2" key="1">
    <citation type="submission" date="2020-05" db="EMBL/GenBank/DDBJ databases">
        <authorList>
            <person name="Kim M.K."/>
        </authorList>
    </citation>
    <scope>NUCLEOTIDE SEQUENCE [LARGE SCALE GENOMIC DNA]</scope>
    <source>
        <strain evidence="1 2">BT25</strain>
    </source>
</reference>
<dbReference type="AlphaFoldDB" id="A0A849VTD7"/>
<comment type="caution">
    <text evidence="1">The sequence shown here is derived from an EMBL/GenBank/DDBJ whole genome shotgun (WGS) entry which is preliminary data.</text>
</comment>
<accession>A0A849VTD7</accession>
<keyword evidence="2" id="KW-1185">Reference proteome</keyword>
<evidence type="ECO:0000313" key="2">
    <source>
        <dbReference type="Proteomes" id="UP000550508"/>
    </source>
</evidence>
<proteinExistence type="predicted"/>
<dbReference type="Proteomes" id="UP000550508">
    <property type="component" value="Unassembled WGS sequence"/>
</dbReference>
<dbReference type="EMBL" id="JABUMX010000002">
    <property type="protein sequence ID" value="NTS32184.1"/>
    <property type="molecule type" value="Genomic_DNA"/>
</dbReference>
<gene>
    <name evidence="1" type="ORF">HQ945_13045</name>
</gene>